<dbReference type="GeneID" id="100897164"/>
<dbReference type="GO" id="GO:0004222">
    <property type="term" value="F:metalloendopeptidase activity"/>
    <property type="evidence" value="ECO:0007669"/>
    <property type="project" value="InterPro"/>
</dbReference>
<evidence type="ECO:0000256" key="3">
    <source>
        <dbReference type="ARBA" id="ARBA00022723"/>
    </source>
</evidence>
<evidence type="ECO:0000256" key="2">
    <source>
        <dbReference type="ARBA" id="ARBA00022670"/>
    </source>
</evidence>
<dbReference type="Gene3D" id="1.10.1370.10">
    <property type="entry name" value="Neurolysin, domain 3"/>
    <property type="match status" value="1"/>
</dbReference>
<evidence type="ECO:0000256" key="4">
    <source>
        <dbReference type="ARBA" id="ARBA00022801"/>
    </source>
</evidence>
<dbReference type="GO" id="GO:0006508">
    <property type="term" value="P:proteolysis"/>
    <property type="evidence" value="ECO:0007669"/>
    <property type="project" value="UniProtKB-KW"/>
</dbReference>
<dbReference type="InterPro" id="IPR024077">
    <property type="entry name" value="Neurolysin/TOP_dom2"/>
</dbReference>
<evidence type="ECO:0000256" key="1">
    <source>
        <dbReference type="ARBA" id="ARBA00006040"/>
    </source>
</evidence>
<keyword evidence="9" id="KW-1185">Reference proteome</keyword>
<keyword evidence="2 7" id="KW-0645">Protease</keyword>
<organism evidence="9 10">
    <name type="scientific">Galendromus occidentalis</name>
    <name type="common">western predatory mite</name>
    <dbReference type="NCBI Taxonomy" id="34638"/>
    <lineage>
        <taxon>Eukaryota</taxon>
        <taxon>Metazoa</taxon>
        <taxon>Ecdysozoa</taxon>
        <taxon>Arthropoda</taxon>
        <taxon>Chelicerata</taxon>
        <taxon>Arachnida</taxon>
        <taxon>Acari</taxon>
        <taxon>Parasitiformes</taxon>
        <taxon>Mesostigmata</taxon>
        <taxon>Gamasina</taxon>
        <taxon>Phytoseioidea</taxon>
        <taxon>Phytoseiidae</taxon>
        <taxon>Typhlodrominae</taxon>
        <taxon>Galendromus</taxon>
    </lineage>
</organism>
<comment type="cofactor">
    <cofactor evidence="7">
        <name>Zn(2+)</name>
        <dbReference type="ChEBI" id="CHEBI:29105"/>
    </cofactor>
    <text evidence="7">Binds 1 zinc ion.</text>
</comment>
<dbReference type="PANTHER" id="PTHR11804:SF83">
    <property type="entry name" value="LD37516P"/>
    <property type="match status" value="1"/>
</dbReference>
<accession>A0AAJ6VY45</accession>
<dbReference type="GO" id="GO:0046872">
    <property type="term" value="F:metal ion binding"/>
    <property type="evidence" value="ECO:0007669"/>
    <property type="project" value="UniProtKB-UniRule"/>
</dbReference>
<dbReference type="InterPro" id="IPR024079">
    <property type="entry name" value="MetalloPept_cat_dom_sf"/>
</dbReference>
<dbReference type="RefSeq" id="XP_003744696.2">
    <property type="nucleotide sequence ID" value="XM_003744648.2"/>
</dbReference>
<feature type="domain" description="Peptidase M3A/M3B catalytic" evidence="8">
    <location>
        <begin position="263"/>
        <end position="698"/>
    </location>
</feature>
<dbReference type="InterPro" id="IPR001567">
    <property type="entry name" value="Pept_M3A_M3B_dom"/>
</dbReference>
<dbReference type="PANTHER" id="PTHR11804">
    <property type="entry name" value="PROTEASE M3 THIMET OLIGOPEPTIDASE-RELATED"/>
    <property type="match status" value="1"/>
</dbReference>
<comment type="similarity">
    <text evidence="1 7">Belongs to the peptidase M3 family.</text>
</comment>
<dbReference type="Pfam" id="PF01432">
    <property type="entry name" value="Peptidase_M3"/>
    <property type="match status" value="1"/>
</dbReference>
<evidence type="ECO:0000256" key="7">
    <source>
        <dbReference type="RuleBase" id="RU003435"/>
    </source>
</evidence>
<evidence type="ECO:0000313" key="9">
    <source>
        <dbReference type="Proteomes" id="UP000694867"/>
    </source>
</evidence>
<reference evidence="10" key="1">
    <citation type="submission" date="2025-08" db="UniProtKB">
        <authorList>
            <consortium name="RefSeq"/>
        </authorList>
    </citation>
    <scope>IDENTIFICATION</scope>
</reference>
<keyword evidence="4 7" id="KW-0378">Hydrolase</keyword>
<name>A0AAJ6VY45_9ACAR</name>
<dbReference type="InterPro" id="IPR045090">
    <property type="entry name" value="Pept_M3A_M3B"/>
</dbReference>
<sequence length="702" mass="80854">MPGLLRSLYLFRSVKRCALPIRQHRSRTTSAGYYVLLPEVPDDTPDTNSFLRLGDIPQYKGITGEMAYNGLAKRIFEYEDSIQELEEKLQDPDYPKTFETTIGEVDKLQVPLLKAWHNFKHLTLIQNEAEFTDGFKRLHGKFRAAIKKHFQSQVLYSIVKDFQKEIDKFEPDQQQLIRKYQLECKLSGLDLNRDEAQALREHQASIQKNSYIYNSKLNDATNAFKHRIDGAIMKNFPEYLLHHFATSSGFIVTLNEPQFSIFLSYCGDRQERWNLYQAKAIRCSMNNKSRYNIDEVEAIRVSRHFMAKLFGFNNYAEYSLETKMAPSFGAVQKTLFDLSKSIAPVADRQMTELRDFCAQKGFKVPLERWDLPYWRRRYRDANLAIEEGDLKQLFALPAVIEGMVRLVDALFGVELRQVKPKESLWAEDITVFNVAVEGKEVGKIFLDLQARSEKKLGNYCTVIRAANAAAGVQPSTSVVMSLNNQTHVSLSELSQFLRKMGHALQHTLSRARYSETAGLANLPHDVSEVCPTFFDMLLLDKRFARMLSANEALPDDYHKRIVEQKLHLYAVDMQIELFKSLADLEFYSTKDFSEDITKKVYTSIVKSFPWQFHETFLFGGFWEVIIGGYQAGYYTHVWGPMLAAEIFQAMRECPEEDSLKVSRRFCNSILLDGGCESPSEAFRKFRGRDPTPDSLLAVCNLK</sequence>
<evidence type="ECO:0000313" key="10">
    <source>
        <dbReference type="RefSeq" id="XP_003744696.2"/>
    </source>
</evidence>
<dbReference type="KEGG" id="goe:100897164"/>
<evidence type="ECO:0000256" key="5">
    <source>
        <dbReference type="ARBA" id="ARBA00022833"/>
    </source>
</evidence>
<keyword evidence="6 7" id="KW-0482">Metalloprotease</keyword>
<dbReference type="Gene3D" id="3.40.390.10">
    <property type="entry name" value="Collagenase (Catalytic Domain)"/>
    <property type="match status" value="1"/>
</dbReference>
<dbReference type="SUPFAM" id="SSF55486">
    <property type="entry name" value="Metalloproteases ('zincins'), catalytic domain"/>
    <property type="match status" value="1"/>
</dbReference>
<keyword evidence="3 7" id="KW-0479">Metal-binding</keyword>
<gene>
    <name evidence="10" type="primary">LOC100897164</name>
</gene>
<dbReference type="Proteomes" id="UP000694867">
    <property type="component" value="Unplaced"/>
</dbReference>
<proteinExistence type="inferred from homology"/>
<dbReference type="AlphaFoldDB" id="A0AAJ6VY45"/>
<evidence type="ECO:0000256" key="6">
    <source>
        <dbReference type="ARBA" id="ARBA00023049"/>
    </source>
</evidence>
<keyword evidence="5 7" id="KW-0862">Zinc</keyword>
<protein>
    <submittedName>
        <fullName evidence="10">Organellar oligopeptidase A, chloroplastic/mitochondrial</fullName>
    </submittedName>
</protein>
<evidence type="ECO:0000259" key="8">
    <source>
        <dbReference type="Pfam" id="PF01432"/>
    </source>
</evidence>